<sequence>MTPQRADVLRRIADHLGAMRPGHPLRVGVDGVCGVGKSTFARDLAAAMGQTDRPVVHLDSDAFHHVRERRRRQGHLSGRGYYEDAYDFDALADRVLRPLGPGGTRTYAVRVLDFASDAVIADETAHASGDAVVIFDATFLQRDELRDLWDAVVYLHADEDAALARALARDMTALGGEESARAAYESRYAAACRIYLDEQDPRRRASIVVEHTDPDRPQVERLT</sequence>
<dbReference type="InterPro" id="IPR006083">
    <property type="entry name" value="PRK/URK"/>
</dbReference>
<accession>C5BV51</accession>
<dbReference type="EMBL" id="CP001618">
    <property type="protein sequence ID" value="ACQ80438.1"/>
    <property type="molecule type" value="Genomic_DNA"/>
</dbReference>
<dbReference type="eggNOG" id="COG0572">
    <property type="taxonomic scope" value="Bacteria"/>
</dbReference>
<dbReference type="GO" id="GO:0016301">
    <property type="term" value="F:kinase activity"/>
    <property type="evidence" value="ECO:0007669"/>
    <property type="project" value="UniProtKB-KW"/>
</dbReference>
<proteinExistence type="predicted"/>
<dbReference type="Proteomes" id="UP000007962">
    <property type="component" value="Chromosome"/>
</dbReference>
<dbReference type="InterPro" id="IPR027417">
    <property type="entry name" value="P-loop_NTPase"/>
</dbReference>
<organism evidence="2 3">
    <name type="scientific">Beutenbergia cavernae (strain ATCC BAA-8 / DSM 12333 / CCUG 43141 / JCM 11478 / NBRC 16432 / NCIMB 13614 / HKI 0122)</name>
    <dbReference type="NCBI Taxonomy" id="471853"/>
    <lineage>
        <taxon>Bacteria</taxon>
        <taxon>Bacillati</taxon>
        <taxon>Actinomycetota</taxon>
        <taxon>Actinomycetes</taxon>
        <taxon>Micrococcales</taxon>
        <taxon>Beutenbergiaceae</taxon>
        <taxon>Beutenbergia</taxon>
    </lineage>
</organism>
<feature type="domain" description="Phosphoribulokinase/uridine kinase" evidence="1">
    <location>
        <begin position="27"/>
        <end position="176"/>
    </location>
</feature>
<name>C5BV51_BEUC1</name>
<reference evidence="2 3" key="1">
    <citation type="journal article" date="2009" name="Stand. Genomic Sci.">
        <title>Complete genome sequence of Beutenbergia cavernae type strain (HKI 0122).</title>
        <authorList>
            <person name="Land M."/>
            <person name="Pukall R."/>
            <person name="Abt B."/>
            <person name="Goker M."/>
            <person name="Rohde M."/>
            <person name="Glavina Del Rio T."/>
            <person name="Tice H."/>
            <person name="Copeland A."/>
            <person name="Cheng J.F."/>
            <person name="Lucas S."/>
            <person name="Chen F."/>
            <person name="Nolan M."/>
            <person name="Bruce D."/>
            <person name="Goodwin L."/>
            <person name="Pitluck S."/>
            <person name="Ivanova N."/>
            <person name="Mavromatis K."/>
            <person name="Ovchinnikova G."/>
            <person name="Pati A."/>
            <person name="Chen A."/>
            <person name="Palaniappan K."/>
            <person name="Hauser L."/>
            <person name="Chang Y.J."/>
            <person name="Jefferies C.C."/>
            <person name="Saunders E."/>
            <person name="Brettin T."/>
            <person name="Detter J.C."/>
            <person name="Han C."/>
            <person name="Chain P."/>
            <person name="Bristow J."/>
            <person name="Eisen J.A."/>
            <person name="Markowitz V."/>
            <person name="Hugenholtz P."/>
            <person name="Kyrpides N.C."/>
            <person name="Klenk H.P."/>
            <person name="Lapidus A."/>
        </authorList>
    </citation>
    <scope>NUCLEOTIDE SEQUENCE [LARGE SCALE GENOMIC DNA]</scope>
    <source>
        <strain evidence="3">ATCC BAA-8 / DSM 12333 / NBRC 16432</strain>
    </source>
</reference>
<evidence type="ECO:0000313" key="3">
    <source>
        <dbReference type="Proteomes" id="UP000007962"/>
    </source>
</evidence>
<dbReference type="HOGENOM" id="CLU_090613_0_0_11"/>
<dbReference type="PANTHER" id="PTHR10285">
    <property type="entry name" value="URIDINE KINASE"/>
    <property type="match status" value="1"/>
</dbReference>
<evidence type="ECO:0000313" key="2">
    <source>
        <dbReference type="EMBL" id="ACQ80438.1"/>
    </source>
</evidence>
<dbReference type="KEGG" id="bcv:Bcav_2186"/>
<dbReference type="Pfam" id="PF00485">
    <property type="entry name" value="PRK"/>
    <property type="match status" value="1"/>
</dbReference>
<keyword evidence="3" id="KW-1185">Reference proteome</keyword>
<dbReference type="STRING" id="471853.Bcav_2186"/>
<evidence type="ECO:0000259" key="1">
    <source>
        <dbReference type="Pfam" id="PF00485"/>
    </source>
</evidence>
<gene>
    <name evidence="2" type="ordered locus">Bcav_2186</name>
</gene>
<dbReference type="OrthoDB" id="572586at2"/>
<dbReference type="SUPFAM" id="SSF52540">
    <property type="entry name" value="P-loop containing nucleoside triphosphate hydrolases"/>
    <property type="match status" value="1"/>
</dbReference>
<dbReference type="Gene3D" id="3.40.50.300">
    <property type="entry name" value="P-loop containing nucleotide triphosphate hydrolases"/>
    <property type="match status" value="1"/>
</dbReference>
<dbReference type="AlphaFoldDB" id="C5BV51"/>
<dbReference type="RefSeq" id="WP_015882678.1">
    <property type="nucleotide sequence ID" value="NC_012669.1"/>
</dbReference>
<protein>
    <submittedName>
        <fullName evidence="2">Uridine kinase</fullName>
    </submittedName>
</protein>
<keyword evidence="2" id="KW-0808">Transferase</keyword>
<keyword evidence="2" id="KW-0418">Kinase</keyword>
<dbReference type="GO" id="GO:0005524">
    <property type="term" value="F:ATP binding"/>
    <property type="evidence" value="ECO:0007669"/>
    <property type="project" value="InterPro"/>
</dbReference>